<dbReference type="Pfam" id="PF13365">
    <property type="entry name" value="Trypsin_2"/>
    <property type="match status" value="1"/>
</dbReference>
<evidence type="ECO:0000256" key="1">
    <source>
        <dbReference type="ARBA" id="ARBA00022670"/>
    </source>
</evidence>
<accession>A0ABZ2KZY1</accession>
<dbReference type="Gene3D" id="2.30.42.10">
    <property type="match status" value="1"/>
</dbReference>
<gene>
    <name evidence="5" type="ORF">LVJ94_45540</name>
</gene>
<name>A0ABZ2KZY1_9BACT</name>
<dbReference type="PANTHER" id="PTHR43343">
    <property type="entry name" value="PEPTIDASE S12"/>
    <property type="match status" value="1"/>
</dbReference>
<reference evidence="5" key="1">
    <citation type="submission" date="2021-12" db="EMBL/GenBank/DDBJ databases">
        <title>Discovery of the Pendulisporaceae a myxobacterial family with distinct sporulation behavior and unique specialized metabolism.</title>
        <authorList>
            <person name="Garcia R."/>
            <person name="Popoff A."/>
            <person name="Bader C.D."/>
            <person name="Loehr J."/>
            <person name="Walesch S."/>
            <person name="Walt C."/>
            <person name="Boldt J."/>
            <person name="Bunk B."/>
            <person name="Haeckl F.J.F.P.J."/>
            <person name="Gunesch A.P."/>
            <person name="Birkelbach J."/>
            <person name="Nuebel U."/>
            <person name="Pietschmann T."/>
            <person name="Bach T."/>
            <person name="Mueller R."/>
        </authorList>
    </citation>
    <scope>NUCLEOTIDE SEQUENCE</scope>
    <source>
        <strain evidence="5">MSr11367</strain>
    </source>
</reference>
<evidence type="ECO:0000259" key="4">
    <source>
        <dbReference type="SMART" id="SM00228"/>
    </source>
</evidence>
<dbReference type="SUPFAM" id="SSF50494">
    <property type="entry name" value="Trypsin-like serine proteases"/>
    <property type="match status" value="1"/>
</dbReference>
<feature type="region of interest" description="Disordered" evidence="3">
    <location>
        <begin position="15"/>
        <end position="49"/>
    </location>
</feature>
<dbReference type="SMART" id="SM00228">
    <property type="entry name" value="PDZ"/>
    <property type="match status" value="1"/>
</dbReference>
<protein>
    <submittedName>
        <fullName evidence="5">PDZ domain-containing protein</fullName>
    </submittedName>
</protein>
<dbReference type="InterPro" id="IPR009003">
    <property type="entry name" value="Peptidase_S1_PA"/>
</dbReference>
<dbReference type="Pfam" id="PF13180">
    <property type="entry name" value="PDZ_2"/>
    <property type="match status" value="1"/>
</dbReference>
<dbReference type="PANTHER" id="PTHR43343:SF3">
    <property type="entry name" value="PROTEASE DO-LIKE 8, CHLOROPLASTIC"/>
    <property type="match status" value="1"/>
</dbReference>
<keyword evidence="1" id="KW-0645">Protease</keyword>
<feature type="compositionally biased region" description="Pro residues" evidence="3">
    <location>
        <begin position="24"/>
        <end position="37"/>
    </location>
</feature>
<dbReference type="Proteomes" id="UP001374803">
    <property type="component" value="Chromosome"/>
</dbReference>
<evidence type="ECO:0000313" key="6">
    <source>
        <dbReference type="Proteomes" id="UP001374803"/>
    </source>
</evidence>
<organism evidence="5 6">
    <name type="scientific">Pendulispora rubella</name>
    <dbReference type="NCBI Taxonomy" id="2741070"/>
    <lineage>
        <taxon>Bacteria</taxon>
        <taxon>Pseudomonadati</taxon>
        <taxon>Myxococcota</taxon>
        <taxon>Myxococcia</taxon>
        <taxon>Myxococcales</taxon>
        <taxon>Sorangiineae</taxon>
        <taxon>Pendulisporaceae</taxon>
        <taxon>Pendulispora</taxon>
    </lineage>
</organism>
<dbReference type="InterPro" id="IPR036034">
    <property type="entry name" value="PDZ_sf"/>
</dbReference>
<evidence type="ECO:0000256" key="2">
    <source>
        <dbReference type="ARBA" id="ARBA00022801"/>
    </source>
</evidence>
<keyword evidence="6" id="KW-1185">Reference proteome</keyword>
<dbReference type="EMBL" id="CP089983">
    <property type="protein sequence ID" value="WXB04158.1"/>
    <property type="molecule type" value="Genomic_DNA"/>
</dbReference>
<dbReference type="SUPFAM" id="SSF50156">
    <property type="entry name" value="PDZ domain-like"/>
    <property type="match status" value="1"/>
</dbReference>
<evidence type="ECO:0000313" key="5">
    <source>
        <dbReference type="EMBL" id="WXB04158.1"/>
    </source>
</evidence>
<evidence type="ECO:0000256" key="3">
    <source>
        <dbReference type="SAM" id="MobiDB-lite"/>
    </source>
</evidence>
<proteinExistence type="predicted"/>
<keyword evidence="2" id="KW-0378">Hydrolase</keyword>
<dbReference type="RefSeq" id="WP_394833794.1">
    <property type="nucleotide sequence ID" value="NZ_CP089929.1"/>
</dbReference>
<feature type="domain" description="PDZ" evidence="4">
    <location>
        <begin position="241"/>
        <end position="321"/>
    </location>
</feature>
<dbReference type="InterPro" id="IPR051201">
    <property type="entry name" value="Chloro_Bact_Ser_Proteases"/>
</dbReference>
<sequence>MGILAVLTVGGTASAGLPALPGTEPTPPPATNTPAPPSADAAAKPVKVNDSADAKKGIVSVQEGGRTLGMGTVLGGDGRILTALSGLRGAELADVKYADGHVVRARLGHKDPVWDLALLIPMSGRWTDGLTASEIDPSNGELKVFLAGGRAAPTSGRVKAKVDVRAKDGTQLDGALDLELRGSPIVGAPVVDGTGGVVGILVRACKPVDGSVCLQSIYAAPVAAIRNFLVRTPLNAVAPSPWLGIVGAPDSVGNTRGVRVMQIAPASPAAKAGLKTNNDQALAHLIVAVDGNPVDTPEKLADRISKHSVGETVKLLVLESEKFREVSVVLRAPP</sequence>
<dbReference type="Gene3D" id="2.40.10.120">
    <property type="match status" value="1"/>
</dbReference>
<dbReference type="InterPro" id="IPR001478">
    <property type="entry name" value="PDZ"/>
</dbReference>